<feature type="region of interest" description="Disordered" evidence="1">
    <location>
        <begin position="1"/>
        <end position="44"/>
    </location>
</feature>
<keyword evidence="3" id="KW-1185">Reference proteome</keyword>
<evidence type="ECO:0000313" key="2">
    <source>
        <dbReference type="EMBL" id="CAL1382511.1"/>
    </source>
</evidence>
<dbReference type="AlphaFoldDB" id="A0AAV2E9C0"/>
<dbReference type="Proteomes" id="UP001497516">
    <property type="component" value="Chromosome 4"/>
</dbReference>
<feature type="compositionally biased region" description="Low complexity" evidence="1">
    <location>
        <begin position="1"/>
        <end position="13"/>
    </location>
</feature>
<evidence type="ECO:0000313" key="3">
    <source>
        <dbReference type="Proteomes" id="UP001497516"/>
    </source>
</evidence>
<organism evidence="2 3">
    <name type="scientific">Linum trigynum</name>
    <dbReference type="NCBI Taxonomy" id="586398"/>
    <lineage>
        <taxon>Eukaryota</taxon>
        <taxon>Viridiplantae</taxon>
        <taxon>Streptophyta</taxon>
        <taxon>Embryophyta</taxon>
        <taxon>Tracheophyta</taxon>
        <taxon>Spermatophyta</taxon>
        <taxon>Magnoliopsida</taxon>
        <taxon>eudicotyledons</taxon>
        <taxon>Gunneridae</taxon>
        <taxon>Pentapetalae</taxon>
        <taxon>rosids</taxon>
        <taxon>fabids</taxon>
        <taxon>Malpighiales</taxon>
        <taxon>Linaceae</taxon>
        <taxon>Linum</taxon>
    </lineage>
</organism>
<feature type="compositionally biased region" description="Low complexity" evidence="1">
    <location>
        <begin position="31"/>
        <end position="44"/>
    </location>
</feature>
<name>A0AAV2E9C0_9ROSI</name>
<gene>
    <name evidence="2" type="ORF">LTRI10_LOCUS23832</name>
</gene>
<reference evidence="2 3" key="1">
    <citation type="submission" date="2024-04" db="EMBL/GenBank/DDBJ databases">
        <authorList>
            <person name="Fracassetti M."/>
        </authorList>
    </citation>
    <scope>NUCLEOTIDE SEQUENCE [LARGE SCALE GENOMIC DNA]</scope>
</reference>
<dbReference type="EMBL" id="OZ034817">
    <property type="protein sequence ID" value="CAL1382511.1"/>
    <property type="molecule type" value="Genomic_DNA"/>
</dbReference>
<evidence type="ECO:0000256" key="1">
    <source>
        <dbReference type="SAM" id="MobiDB-lite"/>
    </source>
</evidence>
<proteinExistence type="predicted"/>
<protein>
    <submittedName>
        <fullName evidence="2">Uncharacterized protein</fullName>
    </submittedName>
</protein>
<accession>A0AAV2E9C0</accession>
<sequence length="119" mass="12557">MESLKLSPSSSILPPSPSNGRVSKSPPIDVSLSPTSSSSAPSNLTAESTWVGSASFIVCVPTSLNHYCCWRQARLLKSEPPAITSLVSSARSPSEICFCILSPAVPPLLIASPEKRWCS</sequence>